<evidence type="ECO:0000256" key="3">
    <source>
        <dbReference type="ARBA" id="ARBA00023004"/>
    </source>
</evidence>
<protein>
    <submittedName>
        <fullName evidence="5">Hemerythrin domain-containing protein</fullName>
    </submittedName>
</protein>
<dbReference type="CDD" id="cd12107">
    <property type="entry name" value="Hemerythrin"/>
    <property type="match status" value="1"/>
</dbReference>
<dbReference type="AlphaFoldDB" id="A0A923LWN5"/>
<reference evidence="5" key="1">
    <citation type="submission" date="2020-08" db="EMBL/GenBank/DDBJ databases">
        <title>Genome public.</title>
        <authorList>
            <person name="Liu C."/>
            <person name="Sun Q."/>
        </authorList>
    </citation>
    <scope>NUCLEOTIDE SEQUENCE</scope>
    <source>
        <strain evidence="5">NSJ-28</strain>
    </source>
</reference>
<keyword evidence="2" id="KW-0479">Metal-binding</keyword>
<proteinExistence type="inferred from homology"/>
<evidence type="ECO:0000259" key="4">
    <source>
        <dbReference type="Pfam" id="PF01814"/>
    </source>
</evidence>
<name>A0A923LWN5_9FIRM</name>
<sequence length="307" mass="35007">MIAWSDNYLMGIAEFDNEHKKLFQIAEQILNRLRVRGDEEGIRMFILREGLKYLNGYFLEHAAHEEAYMKKIGYEGYSLHKMQHDDFRECQLTRYHKLMESGACSKEDIWDFVGSGIGWLLEHITTADMAIVGKGEFSKPIKADVNAAALEEEINMLFSVTLNIEVRSKIVSSNYNGDSFGKAVCQRIVYETGGRKKTVISGIERSFMMKVAKMIYGDTALDEMDLVLSTVETFGAQFWLTFYRQLTGDDSQIIVRENQFLIGRTLKDEIRKMRPAASLLFTSDMGKFFVATNSECVIAKGVFNHTG</sequence>
<dbReference type="EMBL" id="JACOPL010000028">
    <property type="protein sequence ID" value="MBC5726761.1"/>
    <property type="molecule type" value="Genomic_DNA"/>
</dbReference>
<evidence type="ECO:0000256" key="2">
    <source>
        <dbReference type="ARBA" id="ARBA00022723"/>
    </source>
</evidence>
<dbReference type="RefSeq" id="WP_082397416.1">
    <property type="nucleotide sequence ID" value="NZ_JACOPL010000028.1"/>
</dbReference>
<keyword evidence="6" id="KW-1185">Reference proteome</keyword>
<dbReference type="Proteomes" id="UP000606499">
    <property type="component" value="Unassembled WGS sequence"/>
</dbReference>
<dbReference type="Pfam" id="PF01814">
    <property type="entry name" value="Hemerythrin"/>
    <property type="match status" value="1"/>
</dbReference>
<dbReference type="SUPFAM" id="SSF47188">
    <property type="entry name" value="Hemerythrin-like"/>
    <property type="match status" value="1"/>
</dbReference>
<dbReference type="PANTHER" id="PTHR37164">
    <property type="entry name" value="BACTERIOHEMERYTHRIN"/>
    <property type="match status" value="1"/>
</dbReference>
<dbReference type="InterPro" id="IPR012312">
    <property type="entry name" value="Hemerythrin-like"/>
</dbReference>
<accession>A0A923LWN5</accession>
<comment type="similarity">
    <text evidence="1">Belongs to the hemerythrin family.</text>
</comment>
<dbReference type="InterPro" id="IPR050669">
    <property type="entry name" value="Hemerythrin"/>
</dbReference>
<keyword evidence="3" id="KW-0408">Iron</keyword>
<dbReference type="GO" id="GO:0046872">
    <property type="term" value="F:metal ion binding"/>
    <property type="evidence" value="ECO:0007669"/>
    <property type="project" value="UniProtKB-KW"/>
</dbReference>
<comment type="caution">
    <text evidence="5">The sequence shown here is derived from an EMBL/GenBank/DDBJ whole genome shotgun (WGS) entry which is preliminary data.</text>
</comment>
<evidence type="ECO:0000256" key="1">
    <source>
        <dbReference type="ARBA" id="ARBA00010587"/>
    </source>
</evidence>
<dbReference type="InterPro" id="IPR012827">
    <property type="entry name" value="Hemerythrin_metal-bd"/>
</dbReference>
<feature type="domain" description="Hemerythrin-like" evidence="4">
    <location>
        <begin position="11"/>
        <end position="130"/>
    </location>
</feature>
<dbReference type="PANTHER" id="PTHR37164:SF1">
    <property type="entry name" value="BACTERIOHEMERYTHRIN"/>
    <property type="match status" value="1"/>
</dbReference>
<organism evidence="5 6">
    <name type="scientific">Agathobaculum faecis</name>
    <dbReference type="NCBI Taxonomy" id="2763013"/>
    <lineage>
        <taxon>Bacteria</taxon>
        <taxon>Bacillati</taxon>
        <taxon>Bacillota</taxon>
        <taxon>Clostridia</taxon>
        <taxon>Eubacteriales</taxon>
        <taxon>Butyricicoccaceae</taxon>
        <taxon>Agathobaculum</taxon>
    </lineage>
</organism>
<dbReference type="InterPro" id="IPR035938">
    <property type="entry name" value="Hemerythrin-like_sf"/>
</dbReference>
<dbReference type="Gene3D" id="1.20.120.50">
    <property type="entry name" value="Hemerythrin-like"/>
    <property type="match status" value="1"/>
</dbReference>
<gene>
    <name evidence="5" type="ORF">H8S45_15030</name>
</gene>
<evidence type="ECO:0000313" key="5">
    <source>
        <dbReference type="EMBL" id="MBC5726761.1"/>
    </source>
</evidence>
<dbReference type="NCBIfam" id="TIGR02481">
    <property type="entry name" value="hemeryth_dom"/>
    <property type="match status" value="1"/>
</dbReference>
<evidence type="ECO:0000313" key="6">
    <source>
        <dbReference type="Proteomes" id="UP000606499"/>
    </source>
</evidence>